<sequence>MRLQGAIEDANRAPFEPNYLQHHNVDGGVRPVVGFAATLFPRRGPLSLHAGMSLRPVRYHHTFATGHEAFPTKTYHLRTTAAQAVVSLRYHRRVGPVRVLAGFGTSLLDWWNIQAYARYDGVNQREAYGISLPVADGFLAEPFQQSAFRQVGYERPTLGFCEEVGATWQRYTLTLSYRHQLYSLYYEGTSVSSFSSSQRGGPVTHIGSTPQYGLRATAFYATLSYDLFRLGERPRTAKGGLNRAD</sequence>
<dbReference type="EMBL" id="BAABDJ010000030">
    <property type="protein sequence ID" value="GAA4012011.1"/>
    <property type="molecule type" value="Genomic_DNA"/>
</dbReference>
<gene>
    <name evidence="1" type="ORF">GCM10022408_25720</name>
</gene>
<name>A0ABP7SHY6_9BACT</name>
<protein>
    <recommendedName>
        <fullName evidence="3">DUF3575 domain-containing protein</fullName>
    </recommendedName>
</protein>
<evidence type="ECO:0000313" key="2">
    <source>
        <dbReference type="Proteomes" id="UP001500567"/>
    </source>
</evidence>
<evidence type="ECO:0008006" key="3">
    <source>
        <dbReference type="Google" id="ProtNLM"/>
    </source>
</evidence>
<evidence type="ECO:0000313" key="1">
    <source>
        <dbReference type="EMBL" id="GAA4012011.1"/>
    </source>
</evidence>
<keyword evidence="2" id="KW-1185">Reference proteome</keyword>
<accession>A0ABP7SHY6</accession>
<proteinExistence type="predicted"/>
<reference evidence="2" key="1">
    <citation type="journal article" date="2019" name="Int. J. Syst. Evol. Microbiol.">
        <title>The Global Catalogue of Microorganisms (GCM) 10K type strain sequencing project: providing services to taxonomists for standard genome sequencing and annotation.</title>
        <authorList>
            <consortium name="The Broad Institute Genomics Platform"/>
            <consortium name="The Broad Institute Genome Sequencing Center for Infectious Disease"/>
            <person name="Wu L."/>
            <person name="Ma J."/>
        </authorList>
    </citation>
    <scope>NUCLEOTIDE SEQUENCE [LARGE SCALE GENOMIC DNA]</scope>
    <source>
        <strain evidence="2">JCM 17224</strain>
    </source>
</reference>
<comment type="caution">
    <text evidence="1">The sequence shown here is derived from an EMBL/GenBank/DDBJ whole genome shotgun (WGS) entry which is preliminary data.</text>
</comment>
<dbReference type="Proteomes" id="UP001500567">
    <property type="component" value="Unassembled WGS sequence"/>
</dbReference>
<organism evidence="1 2">
    <name type="scientific">Hymenobacter fastidiosus</name>
    <dbReference type="NCBI Taxonomy" id="486264"/>
    <lineage>
        <taxon>Bacteria</taxon>
        <taxon>Pseudomonadati</taxon>
        <taxon>Bacteroidota</taxon>
        <taxon>Cytophagia</taxon>
        <taxon>Cytophagales</taxon>
        <taxon>Hymenobacteraceae</taxon>
        <taxon>Hymenobacter</taxon>
    </lineage>
</organism>